<reference evidence="2" key="1">
    <citation type="submission" date="2016-11" db="EMBL/GenBank/DDBJ databases">
        <title>Complete Genome Sequence of alachlor-degrading Sphingomonas sp. strain JJ-A5.</title>
        <authorList>
            <person name="Lee H."/>
            <person name="Ka J.-O."/>
        </authorList>
    </citation>
    <scope>NUCLEOTIDE SEQUENCE [LARGE SCALE GENOMIC DNA]</scope>
    <source>
        <strain evidence="2">JJ-A5</strain>
    </source>
</reference>
<evidence type="ECO:0000313" key="1">
    <source>
        <dbReference type="EMBL" id="API58455.1"/>
    </source>
</evidence>
<dbReference type="AlphaFoldDB" id="A0A1L3ZS60"/>
<evidence type="ECO:0000313" key="2">
    <source>
        <dbReference type="Proteomes" id="UP000182063"/>
    </source>
</evidence>
<gene>
    <name evidence="1" type="ORF">BSL82_03360</name>
</gene>
<name>A0A1L3ZS60_9SPHN</name>
<dbReference type="KEGG" id="sphj:BSL82_03360"/>
<dbReference type="InterPro" id="IPR035198">
    <property type="entry name" value="SU10_MCP"/>
</dbReference>
<dbReference type="STRING" id="1921510.BSL82_03360"/>
<keyword evidence="2" id="KW-1185">Reference proteome</keyword>
<dbReference type="EMBL" id="CP018221">
    <property type="protein sequence ID" value="API58455.1"/>
    <property type="molecule type" value="Genomic_DNA"/>
</dbReference>
<dbReference type="OrthoDB" id="7064574at2"/>
<dbReference type="Pfam" id="PF17236">
    <property type="entry name" value="SU10_MCP"/>
    <property type="match status" value="1"/>
</dbReference>
<protein>
    <recommendedName>
        <fullName evidence="3">Head protein</fullName>
    </recommendedName>
</protein>
<dbReference type="RefSeq" id="WP_072596028.1">
    <property type="nucleotide sequence ID" value="NZ_CP018221.1"/>
</dbReference>
<accession>A0A1L3ZS60</accession>
<organism evidence="1 2">
    <name type="scientific">Tardibacter chloracetimidivorans</name>
    <dbReference type="NCBI Taxonomy" id="1921510"/>
    <lineage>
        <taxon>Bacteria</taxon>
        <taxon>Pseudomonadati</taxon>
        <taxon>Pseudomonadota</taxon>
        <taxon>Alphaproteobacteria</taxon>
        <taxon>Sphingomonadales</taxon>
        <taxon>Sphingomonadaceae</taxon>
        <taxon>Tardibacter</taxon>
    </lineage>
</organism>
<dbReference type="Proteomes" id="UP000182063">
    <property type="component" value="Chromosome"/>
</dbReference>
<sequence length="308" mass="33070">MATYTTYDTVGIKEDVSDVISNLSPTKTPFQTMIGSETTKNRTFQWLEDSLRAVQVNAAVEGADASDATLTPPTLRDNTTQILEKTIKVSATEDAVDQYGRAKETAYQLMKAGEEVKRDLEHAFVGLAQAKVVGDSSGPTARKTASASQMVTTASNRWYMGAGTPLGGTTGTAAAFSETALLGIGQAVYDVGGEPSILMIKPADALIVAGFTGASGRSRNFNDGTKSLVNVVDLYVSPFGEYKVVLNRFQKTTDAWLLDPTMWKAVWLRKWTREPLAKTGDATKNQLVGEVGLKHKNYAGDGLVVNLT</sequence>
<evidence type="ECO:0008006" key="3">
    <source>
        <dbReference type="Google" id="ProtNLM"/>
    </source>
</evidence>
<proteinExistence type="predicted"/>